<evidence type="ECO:0000256" key="4">
    <source>
        <dbReference type="ARBA" id="ARBA00022837"/>
    </source>
</evidence>
<dbReference type="InterPro" id="IPR013783">
    <property type="entry name" value="Ig-like_fold"/>
</dbReference>
<dbReference type="SUPFAM" id="SSF51445">
    <property type="entry name" value="(Trans)glycosidases"/>
    <property type="match status" value="1"/>
</dbReference>
<dbReference type="InterPro" id="IPR014756">
    <property type="entry name" value="Ig_E-set"/>
</dbReference>
<dbReference type="Pfam" id="PF00128">
    <property type="entry name" value="Alpha-amylase"/>
    <property type="match status" value="2"/>
</dbReference>
<dbReference type="EMBL" id="AEDD01000004">
    <property type="protein sequence ID" value="EFM11216.1"/>
    <property type="molecule type" value="Genomic_DNA"/>
</dbReference>
<dbReference type="SMART" id="SM00642">
    <property type="entry name" value="Aamy"/>
    <property type="match status" value="1"/>
</dbReference>
<evidence type="ECO:0000313" key="9">
    <source>
        <dbReference type="Proteomes" id="UP000005387"/>
    </source>
</evidence>
<accession>E0I7R1</accession>
<gene>
    <name evidence="8" type="ORF">PaecuDRAFT_1662</name>
</gene>
<dbReference type="GO" id="GO:0016798">
    <property type="term" value="F:hydrolase activity, acting on glycosyl bonds"/>
    <property type="evidence" value="ECO:0007669"/>
    <property type="project" value="UniProtKB-KW"/>
</dbReference>
<evidence type="ECO:0000256" key="3">
    <source>
        <dbReference type="ARBA" id="ARBA00022801"/>
    </source>
</evidence>
<dbReference type="eggNOG" id="COG5492">
    <property type="taxonomic scope" value="Bacteria"/>
</dbReference>
<feature type="domain" description="SLH" evidence="7">
    <location>
        <begin position="1536"/>
        <end position="1599"/>
    </location>
</feature>
<dbReference type="GO" id="GO:0005975">
    <property type="term" value="P:carbohydrate metabolic process"/>
    <property type="evidence" value="ECO:0007669"/>
    <property type="project" value="InterPro"/>
</dbReference>
<evidence type="ECO:0000313" key="8">
    <source>
        <dbReference type="EMBL" id="EFM11216.1"/>
    </source>
</evidence>
<keyword evidence="6" id="KW-1133">Transmembrane helix</keyword>
<dbReference type="Pfam" id="PF00395">
    <property type="entry name" value="SLH"/>
    <property type="match status" value="3"/>
</dbReference>
<comment type="similarity">
    <text evidence="1">Belongs to the glycosyl hydrolase 13 family.</text>
</comment>
<protein>
    <submittedName>
        <fullName evidence="8">Alpha amylase catalytic region</fullName>
    </submittedName>
</protein>
<dbReference type="InterPro" id="IPR013784">
    <property type="entry name" value="Carb-bd-like_fold"/>
</dbReference>
<dbReference type="Gene3D" id="2.60.40.1110">
    <property type="match status" value="2"/>
</dbReference>
<dbReference type="eggNOG" id="COG1523">
    <property type="taxonomic scope" value="Bacteria"/>
</dbReference>
<dbReference type="InterPro" id="IPR006047">
    <property type="entry name" value="GH13_cat_dom"/>
</dbReference>
<keyword evidence="4" id="KW-0106">Calcium</keyword>
<proteinExistence type="inferred from homology"/>
<dbReference type="Gene3D" id="2.60.40.1180">
    <property type="entry name" value="Golgi alpha-mannosidase II"/>
    <property type="match status" value="1"/>
</dbReference>
<dbReference type="InterPro" id="IPR005323">
    <property type="entry name" value="CBM41_pullulanase"/>
</dbReference>
<dbReference type="eggNOG" id="COG0366">
    <property type="taxonomic scope" value="Bacteria"/>
</dbReference>
<dbReference type="SUPFAM" id="SSF81296">
    <property type="entry name" value="E set domains"/>
    <property type="match status" value="2"/>
</dbReference>
<feature type="transmembrane region" description="Helical" evidence="6">
    <location>
        <begin position="46"/>
        <end position="68"/>
    </location>
</feature>
<dbReference type="PROSITE" id="PS51272">
    <property type="entry name" value="SLH"/>
    <property type="match status" value="3"/>
</dbReference>
<evidence type="ECO:0000256" key="6">
    <source>
        <dbReference type="SAM" id="Phobius"/>
    </source>
</evidence>
<dbReference type="Proteomes" id="UP000005387">
    <property type="component" value="Unassembled WGS sequence"/>
</dbReference>
<keyword evidence="6" id="KW-0472">Membrane</keyword>
<dbReference type="Pfam" id="PF03714">
    <property type="entry name" value="PUD"/>
    <property type="match status" value="1"/>
</dbReference>
<dbReference type="GO" id="GO:0030246">
    <property type="term" value="F:carbohydrate binding"/>
    <property type="evidence" value="ECO:0007669"/>
    <property type="project" value="InterPro"/>
</dbReference>
<dbReference type="CDD" id="cd10315">
    <property type="entry name" value="CBM41_pullulanase"/>
    <property type="match status" value="1"/>
</dbReference>
<dbReference type="PANTHER" id="PTHR10357:SF209">
    <property type="entry name" value="PERIPLASMIC ALPHA-AMYLASE"/>
    <property type="match status" value="1"/>
</dbReference>
<dbReference type="InterPro" id="IPR001119">
    <property type="entry name" value="SLH_dom"/>
</dbReference>
<keyword evidence="6" id="KW-0812">Transmembrane</keyword>
<feature type="domain" description="SLH" evidence="7">
    <location>
        <begin position="1600"/>
        <end position="1660"/>
    </location>
</feature>
<evidence type="ECO:0000259" key="7">
    <source>
        <dbReference type="PROSITE" id="PS51272"/>
    </source>
</evidence>
<feature type="domain" description="SLH" evidence="7">
    <location>
        <begin position="1666"/>
        <end position="1723"/>
    </location>
</feature>
<evidence type="ECO:0000256" key="5">
    <source>
        <dbReference type="ARBA" id="ARBA00023295"/>
    </source>
</evidence>
<evidence type="ECO:0000256" key="1">
    <source>
        <dbReference type="ARBA" id="ARBA00008061"/>
    </source>
</evidence>
<name>E0I7R1_9BACL</name>
<dbReference type="Gene3D" id="3.20.20.80">
    <property type="entry name" value="Glycosidases"/>
    <property type="match status" value="1"/>
</dbReference>
<dbReference type="PANTHER" id="PTHR10357">
    <property type="entry name" value="ALPHA-AMYLASE FAMILY MEMBER"/>
    <property type="match status" value="1"/>
</dbReference>
<keyword evidence="2" id="KW-0732">Signal</keyword>
<organism evidence="8 9">
    <name type="scientific">Paenibacillus curdlanolyticus YK9</name>
    <dbReference type="NCBI Taxonomy" id="717606"/>
    <lineage>
        <taxon>Bacteria</taxon>
        <taxon>Bacillati</taxon>
        <taxon>Bacillota</taxon>
        <taxon>Bacilli</taxon>
        <taxon>Bacillales</taxon>
        <taxon>Paenibacillaceae</taxon>
        <taxon>Paenibacillus</taxon>
    </lineage>
</organism>
<dbReference type="InterPro" id="IPR017853">
    <property type="entry name" value="GH"/>
</dbReference>
<reference evidence="8 9" key="1">
    <citation type="submission" date="2010-07" db="EMBL/GenBank/DDBJ databases">
        <title>The draft genome of Paenibacillus curdlanolyticus YK9.</title>
        <authorList>
            <consortium name="US DOE Joint Genome Institute (JGI-PGF)"/>
            <person name="Lucas S."/>
            <person name="Copeland A."/>
            <person name="Lapidus A."/>
            <person name="Cheng J.-F."/>
            <person name="Bruce D."/>
            <person name="Goodwin L."/>
            <person name="Pitluck S."/>
            <person name="Land M.L."/>
            <person name="Hauser L."/>
            <person name="Chang Y.-J."/>
            <person name="Jeffries C."/>
            <person name="Anderson I.J."/>
            <person name="Johnson E."/>
            <person name="Loganathan U."/>
            <person name="Mulhopadhyay B."/>
            <person name="Kyrpides N."/>
            <person name="Woyke T.J."/>
        </authorList>
    </citation>
    <scope>NUCLEOTIDE SEQUENCE [LARGE SCALE GENOMIC DNA]</scope>
    <source>
        <strain evidence="8 9">YK9</strain>
    </source>
</reference>
<evidence type="ECO:0000256" key="2">
    <source>
        <dbReference type="ARBA" id="ARBA00022729"/>
    </source>
</evidence>
<dbReference type="InterPro" id="IPR013780">
    <property type="entry name" value="Glyco_hydro_b"/>
</dbReference>
<dbReference type="SUPFAM" id="SSF49452">
    <property type="entry name" value="Starch-binding domain-like"/>
    <property type="match status" value="2"/>
</dbReference>
<sequence>MFCPLVAVGVGERLLCRGFLFCNYANVCKYHYMLERGIRLRRKSRAFIAAIVVLVMTIGQLVGGGLAVQAASGVQSLVIGASNATGTGANVTFNYQGDGNESTAEVKGEFYKNWAELIPLTSGANNVWSVTREVPAGWYGYGFTIDGGTWKGDDSNQVRNGPNAGLSVPGVRFNTPDEFALGTETAITATYFTGNADEQFAPTLSVSAPGLSIANGKLVVAGNAATGPADITATYNGFTATKTVNIVGQVLQSPVINPDGSVTFNNKTETGPTLNLVGGMNGWDNHGIPMTKDANGVFSVTQNLTPGTYEYKFVPVSGSWNNAFTDPLNQLSSNGNSVVHVPGIRINSANDIEKGGSVALSAQLVDPSGNVSDITPTWSLEQNKPGVSITGSTLTVDPSYVVQTNDSVTVVADEGGKQAKKQITIQDKMYTFNLHYYRYDGNMTNWDNWIFNGYMGGTEYDFTGTDADGFVTVQIKLPFDSISAIQRPGEWSSQDLTHVITVPAGETSVDAWMLEKKPDVYYDRASALDAKAHPPVKRYIELTYVRADQDYTDWNLWVWGTGAKNDRIDFDKIENGVAVARIEISDTTSRMGFKVRKGDWVETDMNTDRYVEAPLDQIITKATVTSGQLAVNVVPNVTGPLFNDGKVTFFYRDEQLYNDNQMDTITGVQVKVTHGNQTQTYDMTYRADKQYFDYTLSGLQDGSYTYSFLVTRNGATTEVNDPKNTTNGVSTFEYYNPAVAVSGAASPQAISSNENAVVTVNLASQATVSYREVYLDLTSLGGPAKFQIDQELMQGTVAVADSIPAGDKIVPIVAIDQYGNKHASTITVTVKARQSVGALDFDWDEARIYFLLTDRFNDGDDTNNFNVDKTALEAYHGGDFKGLIEKLDYLKDLGINTVWISPIVDNNDFNQSTTIKQYGYHGYWAKNFEALDEHLGDLNTFKQLIDTAHDKGIKIMVDVVLNHTGYGLKPGDTNPNVSADDKARFDGMLRTDGSMDEVKGELAGLPDFKTEDPAVRAKIIEWQTSWLERAKTDRGDTIDFFRIDTYKHVEDTTWKAFKNALTQINPKFKMIAENYGASIDNQGGALRSGSMDSLLDFDFNNRAEQFVKGGIEDVESYMEHRNELMDNTATMGQFLGSHDEEGFLSEHVGGDKGMLKVAAALQITAKGQPVIYYGEELGQSGRKGDFDNGIYNENRYDMAWDKLTDPAAVEEQALHAHYQKLLQVRAAYSKVFAKGTRTKVAGGDSDGYLVFDRAYQGDHVLVGLNTTTTAKSVTIDVPFAAGQNVVDRYSGVEYTVSSNKQVTLALPGRDQGGTFVLTAGSGGSTVVGGGGGVPIVGSDDTATVTVAEQELKGKPADGKVSITVPSLSGDQGSTTNATNLRVVLPANAATLLGSAALEFTSGPLKVTLPSSLLADLQALAPKGSSTTSGQIVLTIKLVPAKQADELLKQAANSSAAKVGLSSSMYELTVSYVGADGKAQVLTHFKDPVALTFAVDAKKSSELQGVYFIADNGEITFLSGSLSANVYHFSKYAVLTFDKTFTDVSASFWAANDIKAMAAKHIVNGNTATTFNPNGQVTRAEFAALLVRALGLEASAGAKAPFSDVLAGAWYAPEVTAAYEAGLVSGADATHFRPNAQVTREEMAVMIARALDKLGKLPAAPADAAILAQYGDSASVSAWAKEGMLYSLQAKILRGDAASKLQPSSYTTRAEAAVVLSRLLSYTP</sequence>
<keyword evidence="9" id="KW-1185">Reference proteome</keyword>
<dbReference type="STRING" id="717606.PaecuDRAFT_1662"/>
<dbReference type="CDD" id="cd02859">
    <property type="entry name" value="E_set_AMPKbeta_like_N"/>
    <property type="match status" value="1"/>
</dbReference>
<keyword evidence="5" id="KW-0326">Glycosidase</keyword>
<dbReference type="SUPFAM" id="SSF51011">
    <property type="entry name" value="Glycosyl hydrolase domain"/>
    <property type="match status" value="1"/>
</dbReference>
<keyword evidence="3" id="KW-0378">Hydrolase</keyword>
<dbReference type="Gene3D" id="2.60.40.10">
    <property type="entry name" value="Immunoglobulins"/>
    <property type="match status" value="2"/>
</dbReference>